<comment type="similarity">
    <text evidence="2">Belongs to the peptidase M20A family.</text>
</comment>
<organism evidence="9 10">
    <name type="scientific">Candidatus Merdicola faecigallinarum</name>
    <dbReference type="NCBI Taxonomy" id="2840862"/>
    <lineage>
        <taxon>Bacteria</taxon>
        <taxon>Bacillati</taxon>
        <taxon>Bacillota</taxon>
        <taxon>Clostridia</taxon>
        <taxon>Candidatus Merdicola</taxon>
    </lineage>
</organism>
<dbReference type="SUPFAM" id="SSF55031">
    <property type="entry name" value="Bacterial exopeptidase dimerisation domain"/>
    <property type="match status" value="1"/>
</dbReference>
<evidence type="ECO:0000256" key="3">
    <source>
        <dbReference type="ARBA" id="ARBA00022670"/>
    </source>
</evidence>
<evidence type="ECO:0000313" key="9">
    <source>
        <dbReference type="EMBL" id="HIU51658.1"/>
    </source>
</evidence>
<dbReference type="GO" id="GO:0008777">
    <property type="term" value="F:acetylornithine deacetylase activity"/>
    <property type="evidence" value="ECO:0007669"/>
    <property type="project" value="TreeGrafter"/>
</dbReference>
<evidence type="ECO:0000256" key="2">
    <source>
        <dbReference type="ARBA" id="ARBA00006247"/>
    </source>
</evidence>
<evidence type="ECO:0000256" key="4">
    <source>
        <dbReference type="ARBA" id="ARBA00022723"/>
    </source>
</evidence>
<evidence type="ECO:0000256" key="1">
    <source>
        <dbReference type="ARBA" id="ARBA00001947"/>
    </source>
</evidence>
<gene>
    <name evidence="9" type="primary">pepV</name>
    <name evidence="9" type="ORF">IAB70_03440</name>
</gene>
<dbReference type="SUPFAM" id="SSF53187">
    <property type="entry name" value="Zn-dependent exopeptidases"/>
    <property type="match status" value="1"/>
</dbReference>
<protein>
    <submittedName>
        <fullName evidence="9">Dipeptidase PepV</fullName>
    </submittedName>
</protein>
<keyword evidence="3" id="KW-0645">Protease</keyword>
<dbReference type="GO" id="GO:0008237">
    <property type="term" value="F:metallopeptidase activity"/>
    <property type="evidence" value="ECO:0007669"/>
    <property type="project" value="UniProtKB-KW"/>
</dbReference>
<dbReference type="GO" id="GO:0008270">
    <property type="term" value="F:zinc ion binding"/>
    <property type="evidence" value="ECO:0007669"/>
    <property type="project" value="InterPro"/>
</dbReference>
<evidence type="ECO:0000256" key="5">
    <source>
        <dbReference type="ARBA" id="ARBA00022801"/>
    </source>
</evidence>
<dbReference type="InterPro" id="IPR001261">
    <property type="entry name" value="ArgE/DapE_CS"/>
</dbReference>
<dbReference type="NCBIfam" id="NF005591">
    <property type="entry name" value="PRK07318.1"/>
    <property type="match status" value="1"/>
</dbReference>
<keyword evidence="7" id="KW-0224">Dipeptidase</keyword>
<dbReference type="Proteomes" id="UP000824093">
    <property type="component" value="Unassembled WGS sequence"/>
</dbReference>
<evidence type="ECO:0000313" key="10">
    <source>
        <dbReference type="Proteomes" id="UP000824093"/>
    </source>
</evidence>
<dbReference type="Gene3D" id="3.30.70.360">
    <property type="match status" value="2"/>
</dbReference>
<dbReference type="PROSITE" id="PS00758">
    <property type="entry name" value="ARGE_DAPE_CPG2_1"/>
    <property type="match status" value="1"/>
</dbReference>
<keyword evidence="5" id="KW-0378">Hydrolase</keyword>
<dbReference type="InterPro" id="IPR036264">
    <property type="entry name" value="Bact_exopeptidase_dim_dom"/>
</dbReference>
<comment type="caution">
    <text evidence="9">The sequence shown here is derived from an EMBL/GenBank/DDBJ whole genome shotgun (WGS) entry which is preliminary data.</text>
</comment>
<name>A0A9D1M0M8_9FIRM</name>
<comment type="cofactor">
    <cofactor evidence="1">
        <name>Zn(2+)</name>
        <dbReference type="ChEBI" id="CHEBI:29105"/>
    </cofactor>
</comment>
<keyword evidence="6" id="KW-0862">Zinc</keyword>
<evidence type="ECO:0000256" key="6">
    <source>
        <dbReference type="ARBA" id="ARBA00022833"/>
    </source>
</evidence>
<dbReference type="InterPro" id="IPR010964">
    <property type="entry name" value="M20A_pepV-rel"/>
</dbReference>
<dbReference type="NCBIfam" id="TIGR01887">
    <property type="entry name" value="dipeptidaselike"/>
    <property type="match status" value="1"/>
</dbReference>
<sequence length="466" mass="52365">MFDEWIDGKKEEMISSLKQTISYPSISEETNDSTMPFGKACHDVLEYVLNLGKELGFRTKNLDHYCGYIEFGEGEELVGILGHLDVVPADDLWTHPPFSATIENNKLYGRGAIDDKGPVISSLYAMKAVMDIVKVKKRVRLILGLNEEKSWKCISYYKLHEEAPTIGFSPDADFPCIYAEKGILTMFLKQDYSPSSPIIITDIDTNHNAINVVPKYCKVILTSTSNIIQTSILPFIQEYIEKNHASIEFKLIDDRHVEVVSHGISAHAAHPDLGKNAISHMIVFLNALWKVHHMKSSLFDFFDQAIHLEYNGELLGIDAEDESGNLTLNVGHFSLKDNQFQIGMNLRVPVTKSLDELSSQIQNKVISYDKAILCEIHGKKEPLYISKEDPLVTTLCRIFNQKTGMQASPIAIGGATYARAFPNCISFGANMPGHKDMCHQVDEFIDLDIFFISSKIYAEAIYELAK</sequence>
<reference evidence="9" key="1">
    <citation type="submission" date="2020-10" db="EMBL/GenBank/DDBJ databases">
        <authorList>
            <person name="Gilroy R."/>
        </authorList>
    </citation>
    <scope>NUCLEOTIDE SEQUENCE</scope>
    <source>
        <strain evidence="9">CHK195-15760</strain>
    </source>
</reference>
<keyword evidence="4" id="KW-0479">Metal-binding</keyword>
<dbReference type="InterPro" id="IPR002933">
    <property type="entry name" value="Peptidase_M20"/>
</dbReference>
<dbReference type="AlphaFoldDB" id="A0A9D1M0M8"/>
<dbReference type="PANTHER" id="PTHR43808:SF31">
    <property type="entry name" value="N-ACETYL-L-CITRULLINE DEACETYLASE"/>
    <property type="match status" value="1"/>
</dbReference>
<dbReference type="Gene3D" id="3.40.630.10">
    <property type="entry name" value="Zn peptidases"/>
    <property type="match status" value="1"/>
</dbReference>
<keyword evidence="8" id="KW-0482">Metalloprotease</keyword>
<proteinExistence type="inferred from homology"/>
<accession>A0A9D1M0M8</accession>
<evidence type="ECO:0000256" key="7">
    <source>
        <dbReference type="ARBA" id="ARBA00022997"/>
    </source>
</evidence>
<evidence type="ECO:0000256" key="8">
    <source>
        <dbReference type="ARBA" id="ARBA00023049"/>
    </source>
</evidence>
<dbReference type="InterPro" id="IPR050072">
    <property type="entry name" value="Peptidase_M20A"/>
</dbReference>
<dbReference type="EMBL" id="DVNH01000024">
    <property type="protein sequence ID" value="HIU51658.1"/>
    <property type="molecule type" value="Genomic_DNA"/>
</dbReference>
<dbReference type="GO" id="GO:0006508">
    <property type="term" value="P:proteolysis"/>
    <property type="evidence" value="ECO:0007669"/>
    <property type="project" value="UniProtKB-KW"/>
</dbReference>
<dbReference type="Pfam" id="PF01546">
    <property type="entry name" value="Peptidase_M20"/>
    <property type="match status" value="1"/>
</dbReference>
<dbReference type="GO" id="GO:0006526">
    <property type="term" value="P:L-arginine biosynthetic process"/>
    <property type="evidence" value="ECO:0007669"/>
    <property type="project" value="TreeGrafter"/>
</dbReference>
<dbReference type="GO" id="GO:0016805">
    <property type="term" value="F:dipeptidase activity"/>
    <property type="evidence" value="ECO:0007669"/>
    <property type="project" value="UniProtKB-KW"/>
</dbReference>
<reference evidence="9" key="2">
    <citation type="journal article" date="2021" name="PeerJ">
        <title>Extensive microbial diversity within the chicken gut microbiome revealed by metagenomics and culture.</title>
        <authorList>
            <person name="Gilroy R."/>
            <person name="Ravi A."/>
            <person name="Getino M."/>
            <person name="Pursley I."/>
            <person name="Horton D.L."/>
            <person name="Alikhan N.F."/>
            <person name="Baker D."/>
            <person name="Gharbi K."/>
            <person name="Hall N."/>
            <person name="Watson M."/>
            <person name="Adriaenssens E.M."/>
            <person name="Foster-Nyarko E."/>
            <person name="Jarju S."/>
            <person name="Secka A."/>
            <person name="Antonio M."/>
            <person name="Oren A."/>
            <person name="Chaudhuri R.R."/>
            <person name="La Ragione R."/>
            <person name="Hildebrand F."/>
            <person name="Pallen M.J."/>
        </authorList>
    </citation>
    <scope>NUCLEOTIDE SEQUENCE</scope>
    <source>
        <strain evidence="9">CHK195-15760</strain>
    </source>
</reference>
<dbReference type="PANTHER" id="PTHR43808">
    <property type="entry name" value="ACETYLORNITHINE DEACETYLASE"/>
    <property type="match status" value="1"/>
</dbReference>